<dbReference type="Proteomes" id="UP001501758">
    <property type="component" value="Unassembled WGS sequence"/>
</dbReference>
<dbReference type="Gene3D" id="2.60.40.1120">
    <property type="entry name" value="Carboxypeptidase-like, regulatory domain"/>
    <property type="match status" value="1"/>
</dbReference>
<proteinExistence type="predicted"/>
<dbReference type="InterPro" id="IPR008969">
    <property type="entry name" value="CarboxyPept-like_regulatory"/>
</dbReference>
<gene>
    <name evidence="1" type="ORF">GCM10009430_44580</name>
</gene>
<dbReference type="Pfam" id="PF13715">
    <property type="entry name" value="CarbopepD_reg_2"/>
    <property type="match status" value="1"/>
</dbReference>
<dbReference type="SUPFAM" id="SSF49464">
    <property type="entry name" value="Carboxypeptidase regulatory domain-like"/>
    <property type="match status" value="1"/>
</dbReference>
<keyword evidence="2" id="KW-1185">Reference proteome</keyword>
<comment type="caution">
    <text evidence="1">The sequence shown here is derived from an EMBL/GenBank/DDBJ whole genome shotgun (WGS) entry which is preliminary data.</text>
</comment>
<protein>
    <submittedName>
        <fullName evidence="1">Carboxypeptidase-like regulatory domain-containing protein</fullName>
    </submittedName>
</protein>
<evidence type="ECO:0000313" key="2">
    <source>
        <dbReference type="Proteomes" id="UP001501758"/>
    </source>
</evidence>
<evidence type="ECO:0000313" key="1">
    <source>
        <dbReference type="EMBL" id="GAA0731916.1"/>
    </source>
</evidence>
<dbReference type="EMBL" id="BAAAGE010000006">
    <property type="protein sequence ID" value="GAA0731916.1"/>
    <property type="molecule type" value="Genomic_DNA"/>
</dbReference>
<organism evidence="1 2">
    <name type="scientific">Aquimarina litoralis</name>
    <dbReference type="NCBI Taxonomy" id="584605"/>
    <lineage>
        <taxon>Bacteria</taxon>
        <taxon>Pseudomonadati</taxon>
        <taxon>Bacteroidota</taxon>
        <taxon>Flavobacteriia</taxon>
        <taxon>Flavobacteriales</taxon>
        <taxon>Flavobacteriaceae</taxon>
        <taxon>Aquimarina</taxon>
    </lineage>
</organism>
<name>A0ABP3UIE2_9FLAO</name>
<sequence>MLGFGSSSSFAQQKKQETITIEATVFDKETKDPLPFTNVLLENTSIGTITNEDGKFELTFSKKYASSSVIFSFVGYENNSIPVKKLKSPTYKIFLKSISTSLDEIVVTAKNKYKEMINEAISLIPKNYAQQAVTLETYYRELTKINDNYTKFADAATEIYYSAYDNNFDYLLSNTNYKQFNRLEFNINQVPFPEPKEFVADMRDKTKIIALRKSDNLQDYKIMERSEDLKSIDTTNLKWLENNEIGGGPLRLTGADKVKRQADFFNPKINHKYKFTLYGKSTYNNKLVYIISFKPKDSNDIEAPYIGEITLEEESKGIISYSYELTKKAKKKLNERFAAQLRTPEIVEKESKKAFITRITSLKDFKVYVNFSVYQDKWYLKRIKATNSYDNKGDLFESYEATTESELVVNSIKTEKLSPPENENIFKNNFSNSLFTYPLPYDPSFWKDYNALIPTALLGKALEDLEAKESLESQFQNKN</sequence>
<reference evidence="2" key="1">
    <citation type="journal article" date="2019" name="Int. J. Syst. Evol. Microbiol.">
        <title>The Global Catalogue of Microorganisms (GCM) 10K type strain sequencing project: providing services to taxonomists for standard genome sequencing and annotation.</title>
        <authorList>
            <consortium name="The Broad Institute Genomics Platform"/>
            <consortium name="The Broad Institute Genome Sequencing Center for Infectious Disease"/>
            <person name="Wu L."/>
            <person name="Ma J."/>
        </authorList>
    </citation>
    <scope>NUCLEOTIDE SEQUENCE [LARGE SCALE GENOMIC DNA]</scope>
    <source>
        <strain evidence="2">JCM 15974</strain>
    </source>
</reference>
<accession>A0ABP3UIE2</accession>